<evidence type="ECO:0000256" key="1">
    <source>
        <dbReference type="SAM" id="MobiDB-lite"/>
    </source>
</evidence>
<comment type="caution">
    <text evidence="2">The sequence shown here is derived from an EMBL/GenBank/DDBJ whole genome shotgun (WGS) entry which is preliminary data.</text>
</comment>
<dbReference type="GO" id="GO:0003677">
    <property type="term" value="F:DNA binding"/>
    <property type="evidence" value="ECO:0007669"/>
    <property type="project" value="UniProtKB-KW"/>
</dbReference>
<evidence type="ECO:0000313" key="2">
    <source>
        <dbReference type="EMBL" id="KAF7844040.1"/>
    </source>
</evidence>
<sequence>MGEFRPAKHNYTINFNGATGVQPCESATIPLYAFDFVPIANILQKKNDEDPSPSLRAKGLTSQQGLRPGKWRALGSGEGPQIKKFGRRHRGDHHRNFHRTT</sequence>
<organism evidence="2 3">
    <name type="scientific">Senna tora</name>
    <dbReference type="NCBI Taxonomy" id="362788"/>
    <lineage>
        <taxon>Eukaryota</taxon>
        <taxon>Viridiplantae</taxon>
        <taxon>Streptophyta</taxon>
        <taxon>Embryophyta</taxon>
        <taxon>Tracheophyta</taxon>
        <taxon>Spermatophyta</taxon>
        <taxon>Magnoliopsida</taxon>
        <taxon>eudicotyledons</taxon>
        <taxon>Gunneridae</taxon>
        <taxon>Pentapetalae</taxon>
        <taxon>rosids</taxon>
        <taxon>fabids</taxon>
        <taxon>Fabales</taxon>
        <taxon>Fabaceae</taxon>
        <taxon>Caesalpinioideae</taxon>
        <taxon>Cassia clade</taxon>
        <taxon>Senna</taxon>
    </lineage>
</organism>
<name>A0A834XGK5_9FABA</name>
<accession>A0A834XGK5</accession>
<feature type="compositionally biased region" description="Basic residues" evidence="1">
    <location>
        <begin position="84"/>
        <end position="101"/>
    </location>
</feature>
<keyword evidence="2" id="KW-0238">DNA-binding</keyword>
<feature type="region of interest" description="Disordered" evidence="1">
    <location>
        <begin position="46"/>
        <end position="101"/>
    </location>
</feature>
<protein>
    <submittedName>
        <fullName evidence="2">Replication protein A DNA-binding subunit</fullName>
    </submittedName>
</protein>
<dbReference type="OrthoDB" id="1750540at2759"/>
<evidence type="ECO:0000313" key="3">
    <source>
        <dbReference type="Proteomes" id="UP000634136"/>
    </source>
</evidence>
<reference evidence="2" key="1">
    <citation type="submission" date="2020-09" db="EMBL/GenBank/DDBJ databases">
        <title>Genome-Enabled Discovery of Anthraquinone Biosynthesis in Senna tora.</title>
        <authorList>
            <person name="Kang S.-H."/>
            <person name="Pandey R.P."/>
            <person name="Lee C.-M."/>
            <person name="Sim J.-S."/>
            <person name="Jeong J.-T."/>
            <person name="Choi B.-S."/>
            <person name="Jung M."/>
            <person name="Ginzburg D."/>
            <person name="Zhao K."/>
            <person name="Won S.Y."/>
            <person name="Oh T.-J."/>
            <person name="Yu Y."/>
            <person name="Kim N.-H."/>
            <person name="Lee O.R."/>
            <person name="Lee T.-H."/>
            <person name="Bashyal P."/>
            <person name="Kim T.-S."/>
            <person name="Lee W.-H."/>
            <person name="Kawkins C."/>
            <person name="Kim C.-K."/>
            <person name="Kim J.S."/>
            <person name="Ahn B.O."/>
            <person name="Rhee S.Y."/>
            <person name="Sohng J.K."/>
        </authorList>
    </citation>
    <scope>NUCLEOTIDE SEQUENCE</scope>
    <source>
        <tissue evidence="2">Leaf</tissue>
    </source>
</reference>
<keyword evidence="3" id="KW-1185">Reference proteome</keyword>
<proteinExistence type="predicted"/>
<gene>
    <name evidence="2" type="ORF">G2W53_000945</name>
</gene>
<dbReference type="AlphaFoldDB" id="A0A834XGK5"/>
<dbReference type="Proteomes" id="UP000634136">
    <property type="component" value="Unassembled WGS sequence"/>
</dbReference>
<dbReference type="EMBL" id="JAAIUW010000001">
    <property type="protein sequence ID" value="KAF7844040.1"/>
    <property type="molecule type" value="Genomic_DNA"/>
</dbReference>